<reference evidence="3" key="1">
    <citation type="submission" date="2016-06" db="EMBL/GenBank/DDBJ databases">
        <title>Parallel loss of symbiosis genes in relatives of nitrogen-fixing non-legume Parasponia.</title>
        <authorList>
            <person name="Van Velzen R."/>
            <person name="Holmer R."/>
            <person name="Bu F."/>
            <person name="Rutten L."/>
            <person name="Van Zeijl A."/>
            <person name="Liu W."/>
            <person name="Santuari L."/>
            <person name="Cao Q."/>
            <person name="Sharma T."/>
            <person name="Shen D."/>
            <person name="Roswanjaya Y."/>
            <person name="Wardhani T."/>
            <person name="Kalhor M.S."/>
            <person name="Jansen J."/>
            <person name="Van den Hoogen J."/>
            <person name="Gungor B."/>
            <person name="Hartog M."/>
            <person name="Hontelez J."/>
            <person name="Verver J."/>
            <person name="Yang W.-C."/>
            <person name="Schijlen E."/>
            <person name="Repin R."/>
            <person name="Schilthuizen M."/>
            <person name="Schranz E."/>
            <person name="Heidstra R."/>
            <person name="Miyata K."/>
            <person name="Fedorova E."/>
            <person name="Kohlen W."/>
            <person name="Bisseling T."/>
            <person name="Smit S."/>
            <person name="Geurts R."/>
        </authorList>
    </citation>
    <scope>NUCLEOTIDE SEQUENCE [LARGE SCALE GENOMIC DNA]</scope>
    <source>
        <strain evidence="3">cv. WU1-14</strain>
    </source>
</reference>
<gene>
    <name evidence="2" type="ORF">PanWU01x14_118250</name>
</gene>
<evidence type="ECO:0000256" key="1">
    <source>
        <dbReference type="SAM" id="MobiDB-lite"/>
    </source>
</evidence>
<dbReference type="Proteomes" id="UP000237105">
    <property type="component" value="Unassembled WGS sequence"/>
</dbReference>
<comment type="caution">
    <text evidence="2">The sequence shown here is derived from an EMBL/GenBank/DDBJ whole genome shotgun (WGS) entry which is preliminary data.</text>
</comment>
<keyword evidence="3" id="KW-1185">Reference proteome</keyword>
<dbReference type="AlphaFoldDB" id="A0A2P5CW76"/>
<evidence type="ECO:0000313" key="3">
    <source>
        <dbReference type="Proteomes" id="UP000237105"/>
    </source>
</evidence>
<accession>A0A2P5CW76</accession>
<organism evidence="2 3">
    <name type="scientific">Parasponia andersonii</name>
    <name type="common">Sponia andersonii</name>
    <dbReference type="NCBI Taxonomy" id="3476"/>
    <lineage>
        <taxon>Eukaryota</taxon>
        <taxon>Viridiplantae</taxon>
        <taxon>Streptophyta</taxon>
        <taxon>Embryophyta</taxon>
        <taxon>Tracheophyta</taxon>
        <taxon>Spermatophyta</taxon>
        <taxon>Magnoliopsida</taxon>
        <taxon>eudicotyledons</taxon>
        <taxon>Gunneridae</taxon>
        <taxon>Pentapetalae</taxon>
        <taxon>rosids</taxon>
        <taxon>fabids</taxon>
        <taxon>Rosales</taxon>
        <taxon>Cannabaceae</taxon>
        <taxon>Parasponia</taxon>
    </lineage>
</organism>
<sequence>MNESSVQIAAAAADGNQTRGGKRTNEVADGNQKRSRESTTEVEDAVAAPTMGGEDMSVENNGMPRQEWSMDLMNPQDLDNNLAQHVEFDWDETIFPSGDNLWSDDDFFF</sequence>
<name>A0A2P5CW76_PARAD</name>
<evidence type="ECO:0000313" key="2">
    <source>
        <dbReference type="EMBL" id="PON65308.1"/>
    </source>
</evidence>
<feature type="region of interest" description="Disordered" evidence="1">
    <location>
        <begin position="1"/>
        <end position="62"/>
    </location>
</feature>
<dbReference type="EMBL" id="JXTB01000089">
    <property type="protein sequence ID" value="PON65308.1"/>
    <property type="molecule type" value="Genomic_DNA"/>
</dbReference>
<feature type="compositionally biased region" description="Basic and acidic residues" evidence="1">
    <location>
        <begin position="23"/>
        <end position="39"/>
    </location>
</feature>
<protein>
    <submittedName>
        <fullName evidence="2">Uncharacterized protein</fullName>
    </submittedName>
</protein>
<proteinExistence type="predicted"/>